<evidence type="ECO:0000256" key="3">
    <source>
        <dbReference type="ARBA" id="ARBA00022692"/>
    </source>
</evidence>
<evidence type="ECO:0000256" key="2">
    <source>
        <dbReference type="ARBA" id="ARBA00008251"/>
    </source>
</evidence>
<dbReference type="InterPro" id="IPR036278">
    <property type="entry name" value="Sialidase_sf"/>
</dbReference>
<dbReference type="PANTHER" id="PTHR12106">
    <property type="entry name" value="SORTILIN RELATED"/>
    <property type="match status" value="1"/>
</dbReference>
<dbReference type="SMART" id="SM00602">
    <property type="entry name" value="VPS10"/>
    <property type="match status" value="1"/>
</dbReference>
<evidence type="ECO:0000256" key="10">
    <source>
        <dbReference type="SAM" id="SignalP"/>
    </source>
</evidence>
<proteinExistence type="inferred from homology"/>
<dbReference type="SUPFAM" id="SSF110296">
    <property type="entry name" value="Oligoxyloglucan reducing end-specific cellobiohydrolase"/>
    <property type="match status" value="2"/>
</dbReference>
<keyword evidence="6 9" id="KW-1133">Transmembrane helix</keyword>
<dbReference type="GO" id="GO:0006623">
    <property type="term" value="P:protein targeting to vacuole"/>
    <property type="evidence" value="ECO:0007669"/>
    <property type="project" value="TreeGrafter"/>
</dbReference>
<dbReference type="InterPro" id="IPR050310">
    <property type="entry name" value="VPS10-sortilin"/>
</dbReference>
<dbReference type="InterPro" id="IPR015943">
    <property type="entry name" value="WD40/YVTN_repeat-like_dom_sf"/>
</dbReference>
<feature type="domain" description="VPS10" evidence="11">
    <location>
        <begin position="837"/>
        <end position="1456"/>
    </location>
</feature>
<evidence type="ECO:0000256" key="5">
    <source>
        <dbReference type="ARBA" id="ARBA00022737"/>
    </source>
</evidence>
<dbReference type="Proteomes" id="UP000183365">
    <property type="component" value="Unassembled WGS sequence"/>
</dbReference>
<evidence type="ECO:0000256" key="7">
    <source>
        <dbReference type="ARBA" id="ARBA00023136"/>
    </source>
</evidence>
<feature type="signal peptide" evidence="10">
    <location>
        <begin position="1"/>
        <end position="21"/>
    </location>
</feature>
<dbReference type="EMBL" id="FQNF01000004">
    <property type="protein sequence ID" value="SGZ38090.1"/>
    <property type="molecule type" value="Genomic_DNA"/>
</dbReference>
<dbReference type="InterPro" id="IPR031777">
    <property type="entry name" value="Sortilin_C"/>
</dbReference>
<keyword evidence="3 9" id="KW-0812">Transmembrane</keyword>
<feature type="transmembrane region" description="Helical" evidence="9">
    <location>
        <begin position="1469"/>
        <end position="1488"/>
    </location>
</feature>
<feature type="chain" id="PRO_5013199328" evidence="10">
    <location>
        <begin position="22"/>
        <end position="1641"/>
    </location>
</feature>
<dbReference type="InterPro" id="IPR006581">
    <property type="entry name" value="VPS10"/>
</dbReference>
<keyword evidence="4 10" id="KW-0732">Signal</keyword>
<gene>
    <name evidence="12" type="ORF">HGUI_00290</name>
</gene>
<dbReference type="GO" id="GO:0006895">
    <property type="term" value="P:Golgi to endosome transport"/>
    <property type="evidence" value="ECO:0007669"/>
    <property type="project" value="TreeGrafter"/>
</dbReference>
<keyword evidence="13" id="KW-1185">Reference proteome</keyword>
<comment type="subcellular location">
    <subcellularLocation>
        <location evidence="1">Golgi apparatus</location>
        <location evidence="1">trans-Golgi network membrane</location>
        <topology evidence="1">Single-pass type I membrane protein</topology>
    </subcellularLocation>
</comment>
<sequence>MAKLIWLLCLSFVFLSSIINANNENNFIPKVRRIDTLIDSSVDHHKGPDKHKMIRGGFSNRIIRFDDSHQLLSLGKGFELKYSSNAGESWDNSNLPKQVKSMKDFSKQELKQWEDTVMNKNYFIPSGIAKDFFHSDKRTFILQSRLHNGFLVTENKGASFDLISMKGYIDNAVKKLLSKKSKINFTSFELEDYYLDTIYTNSDYNNILVNYYITLTDKSNESDNFIGFSLQVSFISKNRGKSFTFVDAQSDDFFSTQCEFLDKETGDKVSTSDLYCLQKAYEFVESPESFPVIEETKSQLIRSSNLGQSFEVVDEMKDFYISWLSINYPYILAYVSKDRYNINGEQELYISNDQGKTFKKAIIPTETNSKDEDHFVFAVPQDDIIVLIENTYKREADDSSNDGNVFLGLREHVYISDSSGLRFSAVEDRLKDSSKTNNDDLYTYVDRLFNFKGILTLSRQKMDFSKDTKEGALELLIEPGLISFDDGGSWDTFNVKNDEDFICNPESSNDCNLRLIFGSSEVVSQIYGINVGDRLMTPGIASIRGIISDKSIIDSDLVDQNTMTFITRDFGKTWEKAFDHEVYFAYGDYGNIIIGVHGDPNSDGDFVQEFYYSLDQGHTWKEYELKEESGEDGLLFWSDIKPLVLDGSGFQFIASGYKADGSSLNTDYHYIIDFTDAFDKKTCKDDDLEVIKLNSDKCIDGKSYSYTKRKPTSECLLRTEFKDLDPMIDICECTEDDFECEAEFVKDSNGNCILDKALVTESGICLKDKSSTIDLPVKRLKFNNVCKNSNKFNIDKETLKCEQLGISKGDDKIIVHDMLEFDGKVVKYQYFNTWEKNSILVRTEVGSLYVSTDAGITFKKFNSLEKGEKIVEVLFNKFFGKIAYILTSNNNVFVTDNAGETFIKHSDAIPADSIQLAFPLDVNAKDSSKLIYYGGSNCESIFNKDCHANAYISRDSGKTFTTLLDNAVHCEFLGSTLPDADDDLIVCEVKHKDQQYSSIVASTDYFQNDKKIIYEANSLGFVSYKNFTVFAIVEEENLRAFITMDGKEYAGVQLPKRFNDFNQRSFTIAGSTAGSVIMHLTTEMTNDMEYGALLKSNYNGTSFVTIENSVNRDGHGFIDFEYVGGLEGVFITNVVTNPGSKPKKLKTKISYNDGGIFRYLTPPVKSFKGDKYACNGQGLEKCSLNLHGFTERHDIRDTLTSGAGVGLLIGIGNVGETLLPYEQCATYLSTDGGISWKEISDKPYQYEFGDRGNLLVLASYEKTDSILYSRDQGKTWKTLKISDEPIIIHDLITNPTDSSLNFVLICSDFTIAIDFKSLYERQCSTDNADDFAYKAVQHPDSKCIFGHEMDYIYKKNTECYVGMAPLENKYKITKNCACTRDDYECDYNYELSESGVCKLVEGLSPLDPWEMCAKNPDLVEVFHPTGYRKISLSTCEGGKTLDKPSSLPQACPGKESEFKKLHSVSSIKSGFFVMMSLALMIATLWILYDRGIKRNGGFSRFGEIRLSDDHEDDGIIEENFADVIINRIVSVGVIGFFGLSNIYRKISKPTANIFRKAANVFGIRRQGFRNPEYFSVPTDNAYNTFEDDSMDDDLLFGNDADANDLSALNDEDINFDVDEVDSFTPYTDNTNNDDSNEQSNA</sequence>
<dbReference type="GO" id="GO:0005829">
    <property type="term" value="C:cytosol"/>
    <property type="evidence" value="ECO:0007669"/>
    <property type="project" value="GOC"/>
</dbReference>
<evidence type="ECO:0000256" key="4">
    <source>
        <dbReference type="ARBA" id="ARBA00022729"/>
    </source>
</evidence>
<dbReference type="Pfam" id="PF15901">
    <property type="entry name" value="Sortilin_C"/>
    <property type="match status" value="2"/>
</dbReference>
<evidence type="ECO:0000256" key="9">
    <source>
        <dbReference type="SAM" id="Phobius"/>
    </source>
</evidence>
<keyword evidence="5" id="KW-0677">Repeat</keyword>
<name>A0A1L0AU56_9ASCO</name>
<organism evidence="12 13">
    <name type="scientific">Hanseniaspora guilliermondii</name>
    <dbReference type="NCBI Taxonomy" id="56406"/>
    <lineage>
        <taxon>Eukaryota</taxon>
        <taxon>Fungi</taxon>
        <taxon>Dikarya</taxon>
        <taxon>Ascomycota</taxon>
        <taxon>Saccharomycotina</taxon>
        <taxon>Saccharomycetes</taxon>
        <taxon>Saccharomycodales</taxon>
        <taxon>Saccharomycodaceae</taxon>
        <taxon>Hanseniaspora</taxon>
    </lineage>
</organism>
<dbReference type="GO" id="GO:0006896">
    <property type="term" value="P:Golgi to vacuole transport"/>
    <property type="evidence" value="ECO:0007669"/>
    <property type="project" value="TreeGrafter"/>
</dbReference>
<reference evidence="13" key="1">
    <citation type="submission" date="2016-11" db="EMBL/GenBank/DDBJ databases">
        <authorList>
            <person name="Guldener U."/>
        </authorList>
    </citation>
    <scope>NUCLEOTIDE SEQUENCE [LARGE SCALE GENOMIC DNA]</scope>
</reference>
<evidence type="ECO:0000259" key="11">
    <source>
        <dbReference type="SMART" id="SM00602"/>
    </source>
</evidence>
<dbReference type="VEuPathDB" id="FungiDB:HGUI_00290"/>
<dbReference type="GO" id="GO:0016020">
    <property type="term" value="C:membrane"/>
    <property type="evidence" value="ECO:0007669"/>
    <property type="project" value="InterPro"/>
</dbReference>
<dbReference type="Gene3D" id="2.130.10.10">
    <property type="entry name" value="YVTN repeat-like/Quinoprotein amine dehydrogenase"/>
    <property type="match status" value="1"/>
</dbReference>
<dbReference type="InterPro" id="IPR031778">
    <property type="entry name" value="Sortilin_N"/>
</dbReference>
<evidence type="ECO:0000313" key="13">
    <source>
        <dbReference type="Proteomes" id="UP000183365"/>
    </source>
</evidence>
<dbReference type="SUPFAM" id="SSF50939">
    <property type="entry name" value="Sialidases"/>
    <property type="match status" value="1"/>
</dbReference>
<evidence type="ECO:0000256" key="8">
    <source>
        <dbReference type="ARBA" id="ARBA00023180"/>
    </source>
</evidence>
<evidence type="ECO:0000256" key="1">
    <source>
        <dbReference type="ARBA" id="ARBA00004393"/>
    </source>
</evidence>
<keyword evidence="7 9" id="KW-0472">Membrane</keyword>
<accession>A0A1L0AU56</accession>
<comment type="similarity">
    <text evidence="2">Belongs to the VPS10-related sortilin family.</text>
</comment>
<dbReference type="FunFam" id="3.30.60.270:FF:000005">
    <property type="entry name" value="Sortilin"/>
    <property type="match status" value="1"/>
</dbReference>
<dbReference type="GO" id="GO:0005794">
    <property type="term" value="C:Golgi apparatus"/>
    <property type="evidence" value="ECO:0007669"/>
    <property type="project" value="UniProtKB-SubCell"/>
</dbReference>
<dbReference type="OrthoDB" id="443634at2759"/>
<dbReference type="Pfam" id="PF15902">
    <property type="entry name" value="Sortilin-Vps10"/>
    <property type="match status" value="2"/>
</dbReference>
<evidence type="ECO:0000313" key="12">
    <source>
        <dbReference type="EMBL" id="SGZ38090.1"/>
    </source>
</evidence>
<evidence type="ECO:0000256" key="6">
    <source>
        <dbReference type="ARBA" id="ARBA00022989"/>
    </source>
</evidence>
<dbReference type="Gene3D" id="3.30.60.270">
    <property type="match status" value="2"/>
</dbReference>
<dbReference type="PANTHER" id="PTHR12106:SF27">
    <property type="entry name" value="SORTILIN-RELATED RECEPTOR"/>
    <property type="match status" value="1"/>
</dbReference>
<protein>
    <submittedName>
        <fullName evidence="12">Related to Vacuolar protein sorting/targeting protein 10</fullName>
    </submittedName>
</protein>
<keyword evidence="8" id="KW-0325">Glycoprotein</keyword>